<feature type="transmembrane region" description="Helical" evidence="2">
    <location>
        <begin position="83"/>
        <end position="99"/>
    </location>
</feature>
<evidence type="ECO:0000256" key="2">
    <source>
        <dbReference type="SAM" id="Phobius"/>
    </source>
</evidence>
<gene>
    <name evidence="3" type="ORF">ES815_17810</name>
</gene>
<comment type="similarity">
    <text evidence="1">Belongs to the transposase 8 family.</text>
</comment>
<dbReference type="InterPro" id="IPR002514">
    <property type="entry name" value="Transposase_8"/>
</dbReference>
<dbReference type="Proteomes" id="UP000317812">
    <property type="component" value="Chromosome"/>
</dbReference>
<dbReference type="PANTHER" id="PTHR33609">
    <property type="entry name" value="LOW CALCIUM RESPONSE LOCUS PROTEIN S"/>
    <property type="match status" value="1"/>
</dbReference>
<dbReference type="RefSeq" id="WP_142488978.1">
    <property type="nucleotide sequence ID" value="NZ_CP035382.1"/>
</dbReference>
<proteinExistence type="inferred from homology"/>
<dbReference type="GO" id="GO:0003677">
    <property type="term" value="F:DNA binding"/>
    <property type="evidence" value="ECO:0007669"/>
    <property type="project" value="InterPro"/>
</dbReference>
<dbReference type="AlphaFoldDB" id="A0AAP9ALV0"/>
<accession>A0AAP9ALV0</accession>
<evidence type="ECO:0000256" key="1">
    <source>
        <dbReference type="ARBA" id="ARBA00009964"/>
    </source>
</evidence>
<evidence type="ECO:0000313" key="3">
    <source>
        <dbReference type="EMBL" id="QDK20054.1"/>
    </source>
</evidence>
<dbReference type="InterPro" id="IPR009057">
    <property type="entry name" value="Homeodomain-like_sf"/>
</dbReference>
<reference evidence="3 4" key="1">
    <citation type="submission" date="2019-01" db="EMBL/GenBank/DDBJ databases">
        <title>Florfenicol resistance in Enterobacteriaceae and whole-genome sequence analysis of florfenicol-resistant Leclercia adecarboxylata strain R25.</title>
        <authorList>
            <person name="Bao Q."/>
            <person name="Ying Y."/>
        </authorList>
    </citation>
    <scope>NUCLEOTIDE SEQUENCE [LARGE SCALE GENOMIC DNA]</scope>
    <source>
        <strain evidence="3 4">R25</strain>
    </source>
</reference>
<protein>
    <submittedName>
        <fullName evidence="3">Transposase</fullName>
    </submittedName>
</protein>
<dbReference type="Pfam" id="PF01527">
    <property type="entry name" value="HTH_Tnp_1"/>
    <property type="match status" value="1"/>
</dbReference>
<dbReference type="InterPro" id="IPR052546">
    <property type="entry name" value="Transposase_8_domain"/>
</dbReference>
<dbReference type="EMBL" id="CP035382">
    <property type="protein sequence ID" value="QDK20054.1"/>
    <property type="molecule type" value="Genomic_DNA"/>
</dbReference>
<feature type="transmembrane region" description="Helical" evidence="2">
    <location>
        <begin position="127"/>
        <end position="147"/>
    </location>
</feature>
<organism evidence="3 4">
    <name type="scientific">Leclercia adecarboxylata</name>
    <dbReference type="NCBI Taxonomy" id="83655"/>
    <lineage>
        <taxon>Bacteria</taxon>
        <taxon>Pseudomonadati</taxon>
        <taxon>Pseudomonadota</taxon>
        <taxon>Gammaproteobacteria</taxon>
        <taxon>Enterobacterales</taxon>
        <taxon>Enterobacteriaceae</taxon>
        <taxon>Leclercia</taxon>
    </lineage>
</organism>
<dbReference type="SUPFAM" id="SSF46689">
    <property type="entry name" value="Homeodomain-like"/>
    <property type="match status" value="1"/>
</dbReference>
<evidence type="ECO:0000313" key="4">
    <source>
        <dbReference type="Proteomes" id="UP000317812"/>
    </source>
</evidence>
<dbReference type="GO" id="GO:0006313">
    <property type="term" value="P:DNA transposition"/>
    <property type="evidence" value="ECO:0007669"/>
    <property type="project" value="InterPro"/>
</dbReference>
<name>A0AAP9ALV0_9ENTR</name>
<keyword evidence="2" id="KW-0812">Transmembrane</keyword>
<dbReference type="PANTHER" id="PTHR33609:SF1">
    <property type="entry name" value="TRANSPOSASE"/>
    <property type="match status" value="1"/>
</dbReference>
<sequence>MSKKRFTDEQIADFLRQAKEGVPDKALCEKYAFSISTLRRWKALHDSAIRQKLKKMESTAAVVYLGIIAVSLLLAIFSHKVGGVLFIFFMLGYCVYYIAQFRKTSGLFVATDNVFVSRTGLGASNAFYWFSWIFVILFTLCAAYMILR</sequence>
<dbReference type="GO" id="GO:0004803">
    <property type="term" value="F:transposase activity"/>
    <property type="evidence" value="ECO:0007669"/>
    <property type="project" value="InterPro"/>
</dbReference>
<keyword evidence="2" id="KW-0472">Membrane</keyword>
<keyword evidence="2" id="KW-1133">Transmembrane helix</keyword>
<feature type="transmembrane region" description="Helical" evidence="2">
    <location>
        <begin position="59"/>
        <end position="77"/>
    </location>
</feature>